<evidence type="ECO:0000313" key="2">
    <source>
        <dbReference type="EMBL" id="WEK54162.1"/>
    </source>
</evidence>
<feature type="coiled-coil region" evidence="1">
    <location>
        <begin position="411"/>
        <end position="452"/>
    </location>
</feature>
<dbReference type="Proteomes" id="UP001178662">
    <property type="component" value="Chromosome"/>
</dbReference>
<evidence type="ECO:0008006" key="4">
    <source>
        <dbReference type="Google" id="ProtNLM"/>
    </source>
</evidence>
<gene>
    <name evidence="2" type="ORF">P0Y55_16630</name>
</gene>
<organism evidence="2 3">
    <name type="scientific">Candidatus Cohnella colombiensis</name>
    <dbReference type="NCBI Taxonomy" id="3121368"/>
    <lineage>
        <taxon>Bacteria</taxon>
        <taxon>Bacillati</taxon>
        <taxon>Bacillota</taxon>
        <taxon>Bacilli</taxon>
        <taxon>Bacillales</taxon>
        <taxon>Paenibacillaceae</taxon>
        <taxon>Cohnella</taxon>
    </lineage>
</organism>
<keyword evidence="1" id="KW-0175">Coiled coil</keyword>
<dbReference type="InterPro" id="IPR027417">
    <property type="entry name" value="P-loop_NTPase"/>
</dbReference>
<protein>
    <recommendedName>
        <fullName evidence="4">Sulfotransferase family protein</fullName>
    </recommendedName>
</protein>
<keyword evidence="3" id="KW-1185">Reference proteome</keyword>
<accession>A0AA95EYA0</accession>
<reference evidence="2" key="1">
    <citation type="submission" date="2023-03" db="EMBL/GenBank/DDBJ databases">
        <title>Andean soil-derived lignocellulolytic bacterial consortium as a source of novel taxa and putative plastic-active enzymes.</title>
        <authorList>
            <person name="Diaz-Garcia L."/>
            <person name="Chuvochina M."/>
            <person name="Feuerriegel G."/>
            <person name="Bunk B."/>
            <person name="Sproer C."/>
            <person name="Streit W.R."/>
            <person name="Rodriguez L.M."/>
            <person name="Overmann J."/>
            <person name="Jimenez D.J."/>
        </authorList>
    </citation>
    <scope>NUCLEOTIDE SEQUENCE</scope>
    <source>
        <strain evidence="2">MAG 2441</strain>
    </source>
</reference>
<sequence length="955" mass="109112">MKKQIVVVLGMHRSGTSVLANSLVRLGAYPGRNLMPGDSANPRGYWEDINLVALNETILKRLNQRWQSIDNPLLNRCEHFLPLLEEEFLARAIQLLKEHLQAADTVLIKDPRICVLLPFWKLAFERLGVEVKYVLALRNPLNSAQSLLKRDLIELEQGVKLWAYYTLMAIAQLNAPLLISSYDSLLGNPTQELHRLALFVGSNATVTEWSPDELTYLDATLRHHHQDGQKLEGLLGKEHIVVRMYQTLLDAANSDTWMPGDEVRKLSLRFANPLAYDLGYRGSENVENYAQVFIDTGEGFSEHQSQRSNFQGRYRLEISLVNQGPVEHYRLDPGLSCCLAIVHQAVFEHEGLPLPYEIIGGNYQVRLADRVFLFENDDPQIVYRLNGQPVSRAVFRISVFPLDEFAYTLLNSLKMKQIEELNSALSGLERENAELNERIRLHEATIEEWRLASEEKQLSLEENRLALEKWQRLAGENKQLAEEQKLEAEIFIEALDERKATYAGAKQALFRSVMRIARIIGHPRRSWRIASDKRRLKPLFNEYYYLYHNKDLREGPFDLLEQFTIAGWKEGRSPSPKIHMESLLRDNPNCVLNPLLTAKNKTIKEVILHVGLHKTGTSSIQESLYLEKNNQLLESKGILYPRSIAANHSVAFFSLFSEYPESYHMNIKKGLSEAEVGFANREYVRILLDELQKREGDKLVISGEDISKLSANGLIKLREFIHSVSSRDLNIRVVVYVRHPMKWAISAIQERIRNGVTGKTAWGEIDTELNGLFQKRIQKFVDVFGSDCTSVYSFEQALDHPQGIVGHFLSNLDIKSDTLERLRIIRSNESLSLIAADLISYLNDRVPLTVDGRLNPDHREQEFALLHKVRGPAFDVPPEYKERISAQASGDIRWLSERFAIHYSNMEISSLPPAIVLTDEAVEDIRAASSQMSEPLKSILFEYVNQRLPGARAHS</sequence>
<proteinExistence type="predicted"/>
<dbReference type="SUPFAM" id="SSF52540">
    <property type="entry name" value="P-loop containing nucleoside triphosphate hydrolases"/>
    <property type="match status" value="2"/>
</dbReference>
<dbReference type="EMBL" id="CP119317">
    <property type="protein sequence ID" value="WEK54162.1"/>
    <property type="molecule type" value="Genomic_DNA"/>
</dbReference>
<dbReference type="Gene3D" id="3.40.50.300">
    <property type="entry name" value="P-loop containing nucleotide triphosphate hydrolases"/>
    <property type="match status" value="2"/>
</dbReference>
<dbReference type="AlphaFoldDB" id="A0AA95EYA0"/>
<name>A0AA95EYA0_9BACL</name>
<evidence type="ECO:0000313" key="3">
    <source>
        <dbReference type="Proteomes" id="UP001178662"/>
    </source>
</evidence>
<evidence type="ECO:0000256" key="1">
    <source>
        <dbReference type="SAM" id="Coils"/>
    </source>
</evidence>